<proteinExistence type="predicted"/>
<dbReference type="SMART" id="SM00271">
    <property type="entry name" value="DnaJ"/>
    <property type="match status" value="1"/>
</dbReference>
<evidence type="ECO:0000256" key="4">
    <source>
        <dbReference type="ARBA" id="ARBA00022692"/>
    </source>
</evidence>
<keyword evidence="6 8" id="KW-0472">Membrane</keyword>
<comment type="subcellular location">
    <subcellularLocation>
        <location evidence="2">Membrane</location>
        <topology evidence="2">Multi-pass membrane protein</topology>
    </subcellularLocation>
</comment>
<dbReference type="CDD" id="cd06257">
    <property type="entry name" value="DnaJ"/>
    <property type="match status" value="1"/>
</dbReference>
<dbReference type="PANTHER" id="PTHR44733:SF1">
    <property type="entry name" value="DNAJ HOMOLOG SUBFAMILY C MEMBER 22"/>
    <property type="match status" value="1"/>
</dbReference>
<dbReference type="Proteomes" id="UP001497623">
    <property type="component" value="Unassembled WGS sequence"/>
</dbReference>
<dbReference type="Gene3D" id="1.10.287.110">
    <property type="entry name" value="DnaJ domain"/>
    <property type="match status" value="1"/>
</dbReference>
<dbReference type="Pfam" id="PF05154">
    <property type="entry name" value="TM2"/>
    <property type="match status" value="1"/>
</dbReference>
<evidence type="ECO:0000313" key="10">
    <source>
        <dbReference type="EMBL" id="CAL4114163.1"/>
    </source>
</evidence>
<keyword evidence="11" id="KW-1185">Reference proteome</keyword>
<feature type="non-terminal residue" evidence="10">
    <location>
        <position position="436"/>
    </location>
</feature>
<dbReference type="InterPro" id="IPR007829">
    <property type="entry name" value="TM2"/>
</dbReference>
<evidence type="ECO:0000256" key="6">
    <source>
        <dbReference type="ARBA" id="ARBA00023136"/>
    </source>
</evidence>
<evidence type="ECO:0000256" key="3">
    <source>
        <dbReference type="ARBA" id="ARBA00020945"/>
    </source>
</evidence>
<keyword evidence="5 8" id="KW-1133">Transmembrane helix</keyword>
<gene>
    <name evidence="10" type="ORF">MNOR_LOCUS20337</name>
</gene>
<feature type="transmembrane region" description="Helical" evidence="8">
    <location>
        <begin position="113"/>
        <end position="133"/>
    </location>
</feature>
<sequence length="436" mass="50903">MRHRPQYQGPYVRHAPIEILIINQTWRGDTQHGLSHEKVVPSYPSRLARATRPVKGSCPPKQQVHAVAGDLNFPHRRRRTEKMIKSTYVAYFLWLIGGWASLHLLYLRRDRHAFVWWCTFGGYLGIGLLRDFVYIPNYVRDINEPRAYIEELTHKMKTKSKPPFRLVRFVGQILVGNSWSFLFAIAIPKEDFGGWLIYLVHLAPIGTALAVWTIGNIGRECGEFKWAGIGAFLVLPISFVHPPFLNWSSISSAILFQWKGKQWRRRPYERIPLCRRFLTLCVCVVLFSTLWASFLFFNASVTDKQGERIKLRDAAVHFLNSPMFQEFKKNLYRIYNDTREHGFGEAWTNFVELLDPHGETHALKLLGLEKGVSQEEITAIYRKMAREWHPDRHKGEAKEAAQEKFVEIQQAYETLSTKKNIRKHRNKRSEEVNDEL</sequence>
<name>A0AAV2R4A8_MEGNR</name>
<feature type="transmembrane region" description="Helical" evidence="8">
    <location>
        <begin position="226"/>
        <end position="245"/>
    </location>
</feature>
<dbReference type="InterPro" id="IPR036869">
    <property type="entry name" value="J_dom_sf"/>
</dbReference>
<dbReference type="PRINTS" id="PR00625">
    <property type="entry name" value="JDOMAIN"/>
</dbReference>
<dbReference type="PANTHER" id="PTHR44733">
    <property type="entry name" value="DNAJ HOMOLOG SUBFAMILY C MEMBER 22"/>
    <property type="match status" value="1"/>
</dbReference>
<feature type="transmembrane region" description="Helical" evidence="8">
    <location>
        <begin position="277"/>
        <end position="301"/>
    </location>
</feature>
<comment type="function">
    <text evidence="1">May function as a co-chaperone.</text>
</comment>
<protein>
    <recommendedName>
        <fullName evidence="3">DnaJ homolog subfamily C member 22</fullName>
    </recommendedName>
</protein>
<feature type="region of interest" description="Disordered" evidence="7">
    <location>
        <begin position="417"/>
        <end position="436"/>
    </location>
</feature>
<evidence type="ECO:0000313" key="11">
    <source>
        <dbReference type="Proteomes" id="UP001497623"/>
    </source>
</evidence>
<dbReference type="AlphaFoldDB" id="A0AAV2R4A8"/>
<dbReference type="SUPFAM" id="SSF46565">
    <property type="entry name" value="Chaperone J-domain"/>
    <property type="match status" value="1"/>
</dbReference>
<evidence type="ECO:0000256" key="5">
    <source>
        <dbReference type="ARBA" id="ARBA00022989"/>
    </source>
</evidence>
<reference evidence="10 11" key="1">
    <citation type="submission" date="2024-05" db="EMBL/GenBank/DDBJ databases">
        <authorList>
            <person name="Wallberg A."/>
        </authorList>
    </citation>
    <scope>NUCLEOTIDE SEQUENCE [LARGE SCALE GENOMIC DNA]</scope>
</reference>
<evidence type="ECO:0000256" key="2">
    <source>
        <dbReference type="ARBA" id="ARBA00004141"/>
    </source>
</evidence>
<dbReference type="EMBL" id="CAXKWB010015643">
    <property type="protein sequence ID" value="CAL4114163.1"/>
    <property type="molecule type" value="Genomic_DNA"/>
</dbReference>
<accession>A0AAV2R4A8</accession>
<evidence type="ECO:0000256" key="1">
    <source>
        <dbReference type="ARBA" id="ARBA00002080"/>
    </source>
</evidence>
<feature type="transmembrane region" description="Helical" evidence="8">
    <location>
        <begin position="166"/>
        <end position="187"/>
    </location>
</feature>
<dbReference type="InterPro" id="IPR001623">
    <property type="entry name" value="DnaJ_domain"/>
</dbReference>
<keyword evidence="4 8" id="KW-0812">Transmembrane</keyword>
<feature type="transmembrane region" description="Helical" evidence="8">
    <location>
        <begin position="88"/>
        <end position="107"/>
    </location>
</feature>
<feature type="domain" description="J" evidence="9">
    <location>
        <begin position="361"/>
        <end position="429"/>
    </location>
</feature>
<evidence type="ECO:0000256" key="8">
    <source>
        <dbReference type="SAM" id="Phobius"/>
    </source>
</evidence>
<dbReference type="GO" id="GO:0016020">
    <property type="term" value="C:membrane"/>
    <property type="evidence" value="ECO:0007669"/>
    <property type="project" value="UniProtKB-SubCell"/>
</dbReference>
<comment type="caution">
    <text evidence="10">The sequence shown here is derived from an EMBL/GenBank/DDBJ whole genome shotgun (WGS) entry which is preliminary data.</text>
</comment>
<dbReference type="Pfam" id="PF00226">
    <property type="entry name" value="DnaJ"/>
    <property type="match status" value="1"/>
</dbReference>
<evidence type="ECO:0000256" key="7">
    <source>
        <dbReference type="SAM" id="MobiDB-lite"/>
    </source>
</evidence>
<feature type="transmembrane region" description="Helical" evidence="8">
    <location>
        <begin position="193"/>
        <end position="214"/>
    </location>
</feature>
<evidence type="ECO:0000259" key="9">
    <source>
        <dbReference type="PROSITE" id="PS50076"/>
    </source>
</evidence>
<organism evidence="10 11">
    <name type="scientific">Meganyctiphanes norvegica</name>
    <name type="common">Northern krill</name>
    <name type="synonym">Thysanopoda norvegica</name>
    <dbReference type="NCBI Taxonomy" id="48144"/>
    <lineage>
        <taxon>Eukaryota</taxon>
        <taxon>Metazoa</taxon>
        <taxon>Ecdysozoa</taxon>
        <taxon>Arthropoda</taxon>
        <taxon>Crustacea</taxon>
        <taxon>Multicrustacea</taxon>
        <taxon>Malacostraca</taxon>
        <taxon>Eumalacostraca</taxon>
        <taxon>Eucarida</taxon>
        <taxon>Euphausiacea</taxon>
        <taxon>Euphausiidae</taxon>
        <taxon>Meganyctiphanes</taxon>
    </lineage>
</organism>
<dbReference type="PROSITE" id="PS50076">
    <property type="entry name" value="DNAJ_2"/>
    <property type="match status" value="1"/>
</dbReference>